<keyword evidence="4" id="KW-0804">Transcription</keyword>
<dbReference type="PANTHER" id="PTHR30537">
    <property type="entry name" value="HTH-TYPE TRANSCRIPTIONAL REGULATOR"/>
    <property type="match status" value="1"/>
</dbReference>
<dbReference type="InterPro" id="IPR005119">
    <property type="entry name" value="LysR_subst-bd"/>
</dbReference>
<dbReference type="SUPFAM" id="SSF53850">
    <property type="entry name" value="Periplasmic binding protein-like II"/>
    <property type="match status" value="1"/>
</dbReference>
<sequence>MEEMNFRNLDDLVVFVRVTECGSFSAAARAMDLAPTTVSKQIARLERQLGISLFERNTRRLKITEEGRAIVERARAALILLNEATEIARAGSDELTGTIRVTAPVPFGSRYVATATAAFRKLHPKVGFELHLTDRIVDLYTGDIDVAIRVAKLADSRLIARRLANNHRILVAAPNYLEQHAPPMHPNDLVDHTCLLFSYPGLGRNSWTLRKGREVHEVVISSNLATDSGDTLRTWCIAGLGVSLRELWDVADELRAGRLVHILPGWEEETSPISFVRPKRDPIPKRISTFGDFLAELWRIPPWEA</sequence>
<dbReference type="InterPro" id="IPR036390">
    <property type="entry name" value="WH_DNA-bd_sf"/>
</dbReference>
<protein>
    <submittedName>
        <fullName evidence="6">LysR family transcriptional regulator</fullName>
    </submittedName>
</protein>
<accession>A0ABX3XHX9</accession>
<dbReference type="InterPro" id="IPR000847">
    <property type="entry name" value="LysR_HTH_N"/>
</dbReference>
<name>A0ABX3XHX9_9GAMM</name>
<dbReference type="PROSITE" id="PS50931">
    <property type="entry name" value="HTH_LYSR"/>
    <property type="match status" value="1"/>
</dbReference>
<dbReference type="Pfam" id="PF03466">
    <property type="entry name" value="LysR_substrate"/>
    <property type="match status" value="1"/>
</dbReference>
<evidence type="ECO:0000256" key="1">
    <source>
        <dbReference type="ARBA" id="ARBA00009437"/>
    </source>
</evidence>
<dbReference type="SUPFAM" id="SSF46785">
    <property type="entry name" value="Winged helix' DNA-binding domain"/>
    <property type="match status" value="1"/>
</dbReference>
<dbReference type="PRINTS" id="PR00039">
    <property type="entry name" value="HTHLYSR"/>
</dbReference>
<evidence type="ECO:0000256" key="3">
    <source>
        <dbReference type="ARBA" id="ARBA00023125"/>
    </source>
</evidence>
<dbReference type="Pfam" id="PF00126">
    <property type="entry name" value="HTH_1"/>
    <property type="match status" value="1"/>
</dbReference>
<dbReference type="EMBL" id="LUTQ01000012">
    <property type="protein sequence ID" value="OSN10884.1"/>
    <property type="molecule type" value="Genomic_DNA"/>
</dbReference>
<evidence type="ECO:0000256" key="2">
    <source>
        <dbReference type="ARBA" id="ARBA00023015"/>
    </source>
</evidence>
<dbReference type="InterPro" id="IPR036388">
    <property type="entry name" value="WH-like_DNA-bd_sf"/>
</dbReference>
<feature type="domain" description="HTH lysR-type" evidence="5">
    <location>
        <begin position="7"/>
        <end position="64"/>
    </location>
</feature>
<organism evidence="6 7">
    <name type="scientific">Lonsdalea iberica</name>
    <dbReference type="NCBI Taxonomy" id="1082703"/>
    <lineage>
        <taxon>Bacteria</taxon>
        <taxon>Pseudomonadati</taxon>
        <taxon>Pseudomonadota</taxon>
        <taxon>Gammaproteobacteria</taxon>
        <taxon>Enterobacterales</taxon>
        <taxon>Pectobacteriaceae</taxon>
        <taxon>Lonsdalea</taxon>
    </lineage>
</organism>
<dbReference type="InterPro" id="IPR058163">
    <property type="entry name" value="LysR-type_TF_proteobact-type"/>
</dbReference>
<gene>
    <name evidence="6" type="ORF">AU512_05685</name>
</gene>
<reference evidence="6 7" key="1">
    <citation type="submission" date="2016-02" db="EMBL/GenBank/DDBJ databases">
        <title>Species-wide whole genome sequencing reveals diversity, host range in Lonsdalea quercina.</title>
        <authorList>
            <person name="Li Y."/>
        </authorList>
    </citation>
    <scope>NUCLEOTIDE SEQUENCE [LARGE SCALE GENOMIC DNA]</scope>
    <source>
        <strain evidence="6 7">LMG 26265</strain>
    </source>
</reference>
<dbReference type="Proteomes" id="UP000194040">
    <property type="component" value="Unassembled WGS sequence"/>
</dbReference>
<keyword evidence="7" id="KW-1185">Reference proteome</keyword>
<evidence type="ECO:0000256" key="4">
    <source>
        <dbReference type="ARBA" id="ARBA00023163"/>
    </source>
</evidence>
<comment type="caution">
    <text evidence="6">The sequence shown here is derived from an EMBL/GenBank/DDBJ whole genome shotgun (WGS) entry which is preliminary data.</text>
</comment>
<dbReference type="PANTHER" id="PTHR30537:SF21">
    <property type="entry name" value="HTH-TYPE TRANSCRIPTIONAL REGULATOR SINR-RELATED"/>
    <property type="match status" value="1"/>
</dbReference>
<evidence type="ECO:0000313" key="7">
    <source>
        <dbReference type="Proteomes" id="UP000194040"/>
    </source>
</evidence>
<evidence type="ECO:0000313" key="6">
    <source>
        <dbReference type="EMBL" id="OSN10884.1"/>
    </source>
</evidence>
<dbReference type="Gene3D" id="1.10.10.10">
    <property type="entry name" value="Winged helix-like DNA-binding domain superfamily/Winged helix DNA-binding domain"/>
    <property type="match status" value="1"/>
</dbReference>
<proteinExistence type="inferred from homology"/>
<comment type="similarity">
    <text evidence="1">Belongs to the LysR transcriptional regulatory family.</text>
</comment>
<dbReference type="Gene3D" id="3.40.190.290">
    <property type="match status" value="1"/>
</dbReference>
<keyword evidence="2" id="KW-0805">Transcription regulation</keyword>
<dbReference type="CDD" id="cd08422">
    <property type="entry name" value="PBP2_CrgA_like"/>
    <property type="match status" value="1"/>
</dbReference>
<evidence type="ECO:0000259" key="5">
    <source>
        <dbReference type="PROSITE" id="PS50931"/>
    </source>
</evidence>
<keyword evidence="3" id="KW-0238">DNA-binding</keyword>